<reference evidence="2" key="1">
    <citation type="submission" date="2018-05" db="EMBL/GenBank/DDBJ databases">
        <authorList>
            <person name="Lanie J.A."/>
            <person name="Ng W.-L."/>
            <person name="Kazmierczak K.M."/>
            <person name="Andrzejewski T.M."/>
            <person name="Davidsen T.M."/>
            <person name="Wayne K.J."/>
            <person name="Tettelin H."/>
            <person name="Glass J.I."/>
            <person name="Rusch D."/>
            <person name="Podicherti R."/>
            <person name="Tsui H.-C.T."/>
            <person name="Winkler M.E."/>
        </authorList>
    </citation>
    <scope>NUCLEOTIDE SEQUENCE</scope>
</reference>
<sequence length="398" mass="46324">MKRVLYITYDGILEPLGESQVLNYLEILSDNHQIHLLSFEKKEDIKNINKLNNIKKRCSSSKIQWFYITYRKSILGTFYNILTGVIYSIFVKIRHKKEIVHTRSYLSSLIGLVLKVLFGTKFLFDMRGLWADEKVDSGVWLRKSALFKVSKKLEKFFLIKADKVISLTESGIKEIKTFNYLKNKKIDFEVIRTCTNLSLFNPSAKKEEINNLMKDKFFRLGYVGSVSLWYMFEEVLDFFKAVKEIKPLSTMHIVNKGEHCFIRQTLKKYSFTNEDIILETVNHSQVADSMKKMDAGIFFIKPYYSKIASAPTKLGEFLAMGIPCVTNKGIGDTSKIIEYKKSGILLDDFKRDSLFRGAEQLLILKDEENILNRCRLTAEKYFSLEEGIKKYNKVYESL</sequence>
<organism evidence="2">
    <name type="scientific">marine metagenome</name>
    <dbReference type="NCBI Taxonomy" id="408172"/>
    <lineage>
        <taxon>unclassified sequences</taxon>
        <taxon>metagenomes</taxon>
        <taxon>ecological metagenomes</taxon>
    </lineage>
</organism>
<keyword evidence="1" id="KW-1133">Transmembrane helix</keyword>
<proteinExistence type="predicted"/>
<feature type="transmembrane region" description="Helical" evidence="1">
    <location>
        <begin position="105"/>
        <end position="124"/>
    </location>
</feature>
<protein>
    <recommendedName>
        <fullName evidence="3">Glycosyl transferase family 1 domain-containing protein</fullName>
    </recommendedName>
</protein>
<feature type="transmembrane region" description="Helical" evidence="1">
    <location>
        <begin position="74"/>
        <end position="93"/>
    </location>
</feature>
<keyword evidence="1" id="KW-0472">Membrane</keyword>
<evidence type="ECO:0000256" key="1">
    <source>
        <dbReference type="SAM" id="Phobius"/>
    </source>
</evidence>
<dbReference type="Gene3D" id="3.40.50.2000">
    <property type="entry name" value="Glycogen Phosphorylase B"/>
    <property type="match status" value="2"/>
</dbReference>
<evidence type="ECO:0008006" key="3">
    <source>
        <dbReference type="Google" id="ProtNLM"/>
    </source>
</evidence>
<dbReference type="SUPFAM" id="SSF53756">
    <property type="entry name" value="UDP-Glycosyltransferase/glycogen phosphorylase"/>
    <property type="match status" value="1"/>
</dbReference>
<gene>
    <name evidence="2" type="ORF">METZ01_LOCUS230826</name>
</gene>
<accession>A0A382GSW3</accession>
<dbReference type="AlphaFoldDB" id="A0A382GSW3"/>
<evidence type="ECO:0000313" key="2">
    <source>
        <dbReference type="EMBL" id="SVB77972.1"/>
    </source>
</evidence>
<dbReference type="EMBL" id="UINC01057136">
    <property type="protein sequence ID" value="SVB77972.1"/>
    <property type="molecule type" value="Genomic_DNA"/>
</dbReference>
<keyword evidence="1" id="KW-0812">Transmembrane</keyword>
<name>A0A382GSW3_9ZZZZ</name>